<evidence type="ECO:0000313" key="1">
    <source>
        <dbReference type="EMBL" id="RDZ26074.1"/>
    </source>
</evidence>
<dbReference type="Proteomes" id="UP000264492">
    <property type="component" value="Unassembled WGS sequence"/>
</dbReference>
<dbReference type="EMBL" id="QTSU01000005">
    <property type="protein sequence ID" value="RDZ26074.1"/>
    <property type="molecule type" value="Genomic_DNA"/>
</dbReference>
<dbReference type="RefSeq" id="WP_115862019.1">
    <property type="nucleotide sequence ID" value="NZ_QTSU01000005.1"/>
</dbReference>
<proteinExistence type="predicted"/>
<protein>
    <submittedName>
        <fullName evidence="1">Uncharacterized protein</fullName>
    </submittedName>
</protein>
<sequence length="130" mass="14772">MRFLRFVIPERDSRTGMPYGLLTIAYDRLHSGELSSDVEAQLREHVGWLERNLPIPDRFARKRNVSHKNTLGLSWLKAEATLAVGHMHAVAGILRTYGYPVEMLVTARPGYVVYEDDQQIVAEPFHGEPA</sequence>
<reference evidence="1 2" key="1">
    <citation type="submission" date="2018-08" db="EMBL/GenBank/DDBJ databases">
        <title>Lysobacter sp. zong2l5, whole genome shotgun sequence.</title>
        <authorList>
            <person name="Zhang X."/>
            <person name="Feng G."/>
            <person name="Zhu H."/>
        </authorList>
    </citation>
    <scope>NUCLEOTIDE SEQUENCE [LARGE SCALE GENOMIC DNA]</scope>
    <source>
        <strain evidence="2">zong2l5</strain>
    </source>
</reference>
<comment type="caution">
    <text evidence="1">The sequence shown here is derived from an EMBL/GenBank/DDBJ whole genome shotgun (WGS) entry which is preliminary data.</text>
</comment>
<dbReference type="AlphaFoldDB" id="A0A371JWS9"/>
<organism evidence="1 2">
    <name type="scientific">Lysobacter silvisoli</name>
    <dbReference type="NCBI Taxonomy" id="2293254"/>
    <lineage>
        <taxon>Bacteria</taxon>
        <taxon>Pseudomonadati</taxon>
        <taxon>Pseudomonadota</taxon>
        <taxon>Gammaproteobacteria</taxon>
        <taxon>Lysobacterales</taxon>
        <taxon>Lysobacteraceae</taxon>
        <taxon>Lysobacter</taxon>
    </lineage>
</organism>
<dbReference type="OrthoDB" id="8911044at2"/>
<evidence type="ECO:0000313" key="2">
    <source>
        <dbReference type="Proteomes" id="UP000264492"/>
    </source>
</evidence>
<name>A0A371JWS9_9GAMM</name>
<accession>A0A371JWS9</accession>
<gene>
    <name evidence="1" type="ORF">DX914_19655</name>
</gene>
<keyword evidence="2" id="KW-1185">Reference proteome</keyword>